<feature type="compositionally biased region" description="Basic and acidic residues" evidence="2">
    <location>
        <begin position="339"/>
        <end position="353"/>
    </location>
</feature>
<dbReference type="EMBL" id="MNBE01000688">
    <property type="protein sequence ID" value="OKO97627.1"/>
    <property type="molecule type" value="Genomic_DNA"/>
</dbReference>
<accession>A0A1Q5TBN4</accession>
<feature type="region of interest" description="Disordered" evidence="2">
    <location>
        <begin position="334"/>
        <end position="390"/>
    </location>
</feature>
<feature type="compositionally biased region" description="Polar residues" evidence="2">
    <location>
        <begin position="1"/>
        <end position="17"/>
    </location>
</feature>
<feature type="region of interest" description="Disordered" evidence="2">
    <location>
        <begin position="1"/>
        <end position="297"/>
    </location>
</feature>
<feature type="coiled-coil region" evidence="1">
    <location>
        <begin position="429"/>
        <end position="456"/>
    </location>
</feature>
<keyword evidence="4" id="KW-1185">Reference proteome</keyword>
<reference evidence="3 4" key="1">
    <citation type="submission" date="2016-10" db="EMBL/GenBank/DDBJ databases">
        <title>Genome sequence of the ascomycete fungus Penicillium subrubescens.</title>
        <authorList>
            <person name="De Vries R.P."/>
            <person name="Peng M."/>
            <person name="Dilokpimol A."/>
            <person name="Hilden K."/>
            <person name="Makela M.R."/>
            <person name="Grigoriev I."/>
            <person name="Riley R."/>
            <person name="Granchi Z."/>
        </authorList>
    </citation>
    <scope>NUCLEOTIDE SEQUENCE [LARGE SCALE GENOMIC DNA]</scope>
    <source>
        <strain evidence="3 4">CBS 132785</strain>
    </source>
</reference>
<feature type="region of interest" description="Disordered" evidence="2">
    <location>
        <begin position="489"/>
        <end position="554"/>
    </location>
</feature>
<evidence type="ECO:0000256" key="1">
    <source>
        <dbReference type="SAM" id="Coils"/>
    </source>
</evidence>
<dbReference type="Proteomes" id="UP000186955">
    <property type="component" value="Unassembled WGS sequence"/>
</dbReference>
<sequence>MSRTTTRSITSAGSESAPSPRERSTSARGERSASNPASFSLDTNQYDTALPPMHFHQPPTIAHRRTGSTLKTVMRKIFNRKRQSQADGVEENPNESYYSSPARSSGPIAGKSFLSVPTSTESKRSSPLSEENLQLAETHLSPTSATGGSLPSPGMAPRRRRATLPSVIFSDDESRYAVASAVSDPQEDRPVIPDQERQRIMLQSRRRSRSIGALQDLVVKRPMSPPEWPTRTASLHDSVADSKSPRPGGGSSASDHSGRPSTGTTVTSVTRASAAPSMQESDPHADQISLPPNVGNLMRTMQQDDSLTLEQRLNTIEVKMIDLEFAIARMQSNSVADNPQDRDRSSFRRKEDSFPQTRSKPSYLSSLDREESSPTPLSTSLPTARPTSTSTIRADTLNARTLRPAPSASSLTEYNAISIEQYSALVTLLRREQTARRNLESQVSSLKDDIRHIQRAALHSMENGGTMYPIHSVDSQEFLRFRRALDESDSSSPVRALDEKGNAAFETESDYDPFGPPKWERERDRDRERELELGNGNGLGHGHGGRRVVTAPMI</sequence>
<name>A0A1Q5TBN4_9EURO</name>
<dbReference type="AlphaFoldDB" id="A0A1Q5TBN4"/>
<feature type="compositionally biased region" description="Basic and acidic residues" evidence="2">
    <location>
        <begin position="518"/>
        <end position="532"/>
    </location>
</feature>
<protein>
    <submittedName>
        <fullName evidence="3">Uncharacterized protein</fullName>
    </submittedName>
</protein>
<feature type="compositionally biased region" description="Basic and acidic residues" evidence="2">
    <location>
        <begin position="20"/>
        <end position="31"/>
    </location>
</feature>
<evidence type="ECO:0000313" key="3">
    <source>
        <dbReference type="EMBL" id="OKO97627.1"/>
    </source>
</evidence>
<feature type="compositionally biased region" description="Low complexity" evidence="2">
    <location>
        <begin position="259"/>
        <end position="277"/>
    </location>
</feature>
<keyword evidence="1" id="KW-0175">Coiled coil</keyword>
<feature type="compositionally biased region" description="Polar residues" evidence="2">
    <location>
        <begin position="32"/>
        <end position="47"/>
    </location>
</feature>
<feature type="compositionally biased region" description="Polar residues" evidence="2">
    <location>
        <begin position="94"/>
        <end position="103"/>
    </location>
</feature>
<evidence type="ECO:0000313" key="4">
    <source>
        <dbReference type="Proteomes" id="UP000186955"/>
    </source>
</evidence>
<proteinExistence type="predicted"/>
<feature type="compositionally biased region" description="Low complexity" evidence="2">
    <location>
        <begin position="373"/>
        <end position="390"/>
    </location>
</feature>
<gene>
    <name evidence="3" type="ORF">PENSUB_9918</name>
</gene>
<comment type="caution">
    <text evidence="3">The sequence shown here is derived from an EMBL/GenBank/DDBJ whole genome shotgun (WGS) entry which is preliminary data.</text>
</comment>
<organism evidence="3 4">
    <name type="scientific">Penicillium subrubescens</name>
    <dbReference type="NCBI Taxonomy" id="1316194"/>
    <lineage>
        <taxon>Eukaryota</taxon>
        <taxon>Fungi</taxon>
        <taxon>Dikarya</taxon>
        <taxon>Ascomycota</taxon>
        <taxon>Pezizomycotina</taxon>
        <taxon>Eurotiomycetes</taxon>
        <taxon>Eurotiomycetidae</taxon>
        <taxon>Eurotiales</taxon>
        <taxon>Aspergillaceae</taxon>
        <taxon>Penicillium</taxon>
    </lineage>
</organism>
<feature type="compositionally biased region" description="Basic residues" evidence="2">
    <location>
        <begin position="73"/>
        <end position="83"/>
    </location>
</feature>
<feature type="compositionally biased region" description="Polar residues" evidence="2">
    <location>
        <begin position="140"/>
        <end position="149"/>
    </location>
</feature>
<dbReference type="STRING" id="1316194.A0A1Q5TBN4"/>
<dbReference type="OrthoDB" id="5428925at2759"/>
<evidence type="ECO:0000256" key="2">
    <source>
        <dbReference type="SAM" id="MobiDB-lite"/>
    </source>
</evidence>
<feature type="compositionally biased region" description="Polar residues" evidence="2">
    <location>
        <begin position="115"/>
        <end position="132"/>
    </location>
</feature>
<feature type="compositionally biased region" description="Polar residues" evidence="2">
    <location>
        <begin position="354"/>
        <end position="365"/>
    </location>
</feature>
<feature type="compositionally biased region" description="Basic and acidic residues" evidence="2">
    <location>
        <begin position="186"/>
        <end position="199"/>
    </location>
</feature>